<evidence type="ECO:0000313" key="2">
    <source>
        <dbReference type="EMBL" id="AUX10867.1"/>
    </source>
</evidence>
<dbReference type="RefSeq" id="WP_119821559.1">
    <property type="nucleotide sequence ID" value="NZ_CP025066.1"/>
</dbReference>
<organism evidence="2 3">
    <name type="scientific">Halalkaliarchaeum desulfuricum</name>
    <dbReference type="NCBI Taxonomy" id="2055893"/>
    <lineage>
        <taxon>Archaea</taxon>
        <taxon>Methanobacteriati</taxon>
        <taxon>Methanobacteriota</taxon>
        <taxon>Stenosarchaea group</taxon>
        <taxon>Halobacteria</taxon>
        <taxon>Halobacteriales</taxon>
        <taxon>Haloferacaceae</taxon>
        <taxon>Halalkaliarchaeum</taxon>
    </lineage>
</organism>
<keyword evidence="3" id="KW-1185">Reference proteome</keyword>
<dbReference type="Proteomes" id="UP000263012">
    <property type="component" value="Chromosome"/>
</dbReference>
<dbReference type="AlphaFoldDB" id="A0A343TP45"/>
<accession>A0A343TP45</accession>
<proteinExistence type="predicted"/>
<evidence type="ECO:0000256" key="1">
    <source>
        <dbReference type="SAM" id="MobiDB-lite"/>
    </source>
</evidence>
<sequence>MEQWLSRPLGEVVEGVSRAVADGQLALDDHSIEATRAIEEAEGLEGAVDPPWFRFTEVEADVTVALSIHGRELRDRHRRRRVGNDEADEEPAADRKRGYREFLAAAPYGPHLSSRYDYDVNATSRVRFRIAPVPPTDER</sequence>
<evidence type="ECO:0000313" key="3">
    <source>
        <dbReference type="Proteomes" id="UP000263012"/>
    </source>
</evidence>
<feature type="region of interest" description="Disordered" evidence="1">
    <location>
        <begin position="75"/>
        <end position="96"/>
    </location>
</feature>
<reference evidence="3" key="1">
    <citation type="submission" date="2017-11" db="EMBL/GenBank/DDBJ databases">
        <title>Phenotypic and genomic properties of facultatively anaerobic sulfur-reducing natronoarchaea from hypersaline soda lakes.</title>
        <authorList>
            <person name="Sorokin D.Y."/>
            <person name="Kublanov I.V."/>
            <person name="Roman P."/>
            <person name="Sinninghe Damste J.S."/>
            <person name="Golyshin P.N."/>
            <person name="Rojo D."/>
            <person name="Ciordia S."/>
            <person name="Mena M.D.C."/>
            <person name="Ferrer M."/>
            <person name="Messina E."/>
            <person name="Smedile F."/>
            <person name="La Spada G."/>
            <person name="La Cono V."/>
            <person name="Yakimov M.M."/>
        </authorList>
    </citation>
    <scope>NUCLEOTIDE SEQUENCE [LARGE SCALE GENOMIC DNA]</scope>
    <source>
        <strain evidence="3">AArc-Sl</strain>
    </source>
</reference>
<protein>
    <submittedName>
        <fullName evidence="2">Uncharacterized protein</fullName>
    </submittedName>
</protein>
<gene>
    <name evidence="2" type="ORF">AArcSl_3262</name>
</gene>
<dbReference type="KEGG" id="hdf:AArcSl_3262"/>
<dbReference type="OrthoDB" id="228253at2157"/>
<dbReference type="EMBL" id="CP025066">
    <property type="protein sequence ID" value="AUX10867.1"/>
    <property type="molecule type" value="Genomic_DNA"/>
</dbReference>
<name>A0A343TP45_9EURY</name>
<dbReference type="GeneID" id="37879629"/>